<feature type="transmembrane region" description="Helical" evidence="1">
    <location>
        <begin position="117"/>
        <end position="136"/>
    </location>
</feature>
<feature type="transmembrane region" description="Helical" evidence="1">
    <location>
        <begin position="47"/>
        <end position="67"/>
    </location>
</feature>
<reference evidence="3 4" key="1">
    <citation type="submission" date="2021-03" db="EMBL/GenBank/DDBJ databases">
        <title>novel species isolated from a fishpond in China.</title>
        <authorList>
            <person name="Lu H."/>
            <person name="Cai Z."/>
        </authorList>
    </citation>
    <scope>NUCLEOTIDE SEQUENCE [LARGE SCALE GENOMIC DNA]</scope>
    <source>
        <strain evidence="3 4">Y57</strain>
    </source>
</reference>
<dbReference type="SMART" id="SM00563">
    <property type="entry name" value="PlsC"/>
    <property type="match status" value="1"/>
</dbReference>
<keyword evidence="3" id="KW-0012">Acyltransferase</keyword>
<gene>
    <name evidence="3" type="ORF">J0A65_19060</name>
</gene>
<dbReference type="SUPFAM" id="SSF69593">
    <property type="entry name" value="Glycerol-3-phosphate (1)-acyltransferase"/>
    <property type="match status" value="1"/>
</dbReference>
<evidence type="ECO:0000256" key="1">
    <source>
        <dbReference type="SAM" id="Phobius"/>
    </source>
</evidence>
<evidence type="ECO:0000259" key="2">
    <source>
        <dbReference type="SMART" id="SM00563"/>
    </source>
</evidence>
<feature type="transmembrane region" description="Helical" evidence="1">
    <location>
        <begin position="87"/>
        <end position="105"/>
    </location>
</feature>
<dbReference type="Proteomes" id="UP000663992">
    <property type="component" value="Unassembled WGS sequence"/>
</dbReference>
<dbReference type="Pfam" id="PF01553">
    <property type="entry name" value="Acyltransferase"/>
    <property type="match status" value="1"/>
</dbReference>
<dbReference type="PANTHER" id="PTHR10983:SF15">
    <property type="entry name" value="ACYLTRANSFERASE YIHG-RELATED"/>
    <property type="match status" value="1"/>
</dbReference>
<dbReference type="RefSeq" id="WP_206595928.1">
    <property type="nucleotide sequence ID" value="NZ_JAFKCS010000026.1"/>
</dbReference>
<keyword evidence="3" id="KW-0808">Transferase</keyword>
<dbReference type="InterPro" id="IPR002123">
    <property type="entry name" value="Plipid/glycerol_acylTrfase"/>
</dbReference>
<evidence type="ECO:0000313" key="3">
    <source>
        <dbReference type="EMBL" id="MBN7821975.1"/>
    </source>
</evidence>
<dbReference type="PANTHER" id="PTHR10983">
    <property type="entry name" value="1-ACYLGLYCEROL-3-PHOSPHATE ACYLTRANSFERASE-RELATED"/>
    <property type="match status" value="1"/>
</dbReference>
<dbReference type="GO" id="GO:0016746">
    <property type="term" value="F:acyltransferase activity"/>
    <property type="evidence" value="ECO:0007669"/>
    <property type="project" value="UniProtKB-KW"/>
</dbReference>
<keyword evidence="1" id="KW-1133">Transmembrane helix</keyword>
<feature type="transmembrane region" description="Helical" evidence="1">
    <location>
        <begin position="12"/>
        <end position="35"/>
    </location>
</feature>
<feature type="domain" description="Phospholipid/glycerol acyltransferase" evidence="2">
    <location>
        <begin position="89"/>
        <end position="231"/>
    </location>
</feature>
<organism evidence="3 4">
    <name type="scientific">Bowmanella yangjiangensis</name>
    <dbReference type="NCBI Taxonomy" id="2811230"/>
    <lineage>
        <taxon>Bacteria</taxon>
        <taxon>Pseudomonadati</taxon>
        <taxon>Pseudomonadota</taxon>
        <taxon>Gammaproteobacteria</taxon>
        <taxon>Alteromonadales</taxon>
        <taxon>Alteromonadaceae</taxon>
        <taxon>Bowmanella</taxon>
    </lineage>
</organism>
<keyword evidence="1" id="KW-0472">Membrane</keyword>
<dbReference type="EMBL" id="JAFKCS010000026">
    <property type="protein sequence ID" value="MBN7821975.1"/>
    <property type="molecule type" value="Genomic_DNA"/>
</dbReference>
<evidence type="ECO:0000313" key="4">
    <source>
        <dbReference type="Proteomes" id="UP000663992"/>
    </source>
</evidence>
<sequence length="298" mass="34222">MLSMLPGLLLLPFHALLQIFNLMGWGSLIILLGVIKLICPIQSLTHLLNRLLNAALRGFAICGVWLINLFNRVEWDYEIEGDLRQDGWYLVMANHISWLDIILLMHFSCGRIPATKFFIKQELIWMPFIGLGAWALDMPFMRRYNAEFIAKYPHLKGKDLEATRKSCEKFSTIPTTVINFVEGTRFTEQKHRTKASPYTHLLSPKAGGVAFTLASMGNLFDDIIDVTLIYPHNSKHVMMDMLCGRLAKVVLRAKAIPLARQLVGNYQEDDIFRAQFQGWLNQLWQDKDSLIQQLRDDS</sequence>
<keyword evidence="4" id="KW-1185">Reference proteome</keyword>
<comment type="caution">
    <text evidence="3">The sequence shown here is derived from an EMBL/GenBank/DDBJ whole genome shotgun (WGS) entry which is preliminary data.</text>
</comment>
<dbReference type="NCBIfam" id="NF010621">
    <property type="entry name" value="PRK14014.1"/>
    <property type="match status" value="1"/>
</dbReference>
<keyword evidence="1" id="KW-0812">Transmembrane</keyword>
<name>A0ABS3CXX3_9ALTE</name>
<dbReference type="CDD" id="cd07990">
    <property type="entry name" value="LPLAT_LCLAT1-like"/>
    <property type="match status" value="1"/>
</dbReference>
<protein>
    <submittedName>
        <fullName evidence="3">Acyltransferase</fullName>
    </submittedName>
</protein>
<accession>A0ABS3CXX3</accession>
<proteinExistence type="predicted"/>